<feature type="domain" description="HTH marR-type" evidence="2">
    <location>
        <begin position="11"/>
        <end position="141"/>
    </location>
</feature>
<dbReference type="Pfam" id="PF12802">
    <property type="entry name" value="MarR_2"/>
    <property type="match status" value="1"/>
</dbReference>
<dbReference type="EMBL" id="PGGW01000058">
    <property type="protein sequence ID" value="PJE96479.1"/>
    <property type="molecule type" value="Genomic_DNA"/>
</dbReference>
<evidence type="ECO:0000256" key="1">
    <source>
        <dbReference type="SAM" id="MobiDB-lite"/>
    </source>
</evidence>
<sequence length="178" mass="19725">MTASDPYAAPYEELARQIGLTGAVRRELARSLPDECPPASAAVLTLLGRHGEMRMSRLTDLLGIDMSVTSRQVAYAVDRGWIDRRPDPLDGRVRLLRLTEDGLLLLREAHRRATGVLAEALADWPEEDVGRLTELLARLHESFGDCGRRGARGTHRTTPLPDARSDARSESRVPEPRP</sequence>
<name>A0A2M8LX18_9ACTN</name>
<dbReference type="SMART" id="SM00347">
    <property type="entry name" value="HTH_MARR"/>
    <property type="match status" value="1"/>
</dbReference>
<feature type="region of interest" description="Disordered" evidence="1">
    <location>
        <begin position="147"/>
        <end position="178"/>
    </location>
</feature>
<organism evidence="3 4">
    <name type="scientific">Streptomyces carminius</name>
    <dbReference type="NCBI Taxonomy" id="2665496"/>
    <lineage>
        <taxon>Bacteria</taxon>
        <taxon>Bacillati</taxon>
        <taxon>Actinomycetota</taxon>
        <taxon>Actinomycetes</taxon>
        <taxon>Kitasatosporales</taxon>
        <taxon>Streptomycetaceae</taxon>
        <taxon>Streptomyces</taxon>
    </lineage>
</organism>
<dbReference type="InterPro" id="IPR000835">
    <property type="entry name" value="HTH_MarR-typ"/>
</dbReference>
<dbReference type="SUPFAM" id="SSF46785">
    <property type="entry name" value="Winged helix' DNA-binding domain"/>
    <property type="match status" value="1"/>
</dbReference>
<gene>
    <name evidence="3" type="ORF">CUT44_18460</name>
</gene>
<dbReference type="RefSeq" id="WP_100202971.1">
    <property type="nucleotide sequence ID" value="NZ_PGGW01000058.1"/>
</dbReference>
<dbReference type="Gene3D" id="1.10.10.10">
    <property type="entry name" value="Winged helix-like DNA-binding domain superfamily/Winged helix DNA-binding domain"/>
    <property type="match status" value="1"/>
</dbReference>
<dbReference type="Proteomes" id="UP000230407">
    <property type="component" value="Unassembled WGS sequence"/>
</dbReference>
<dbReference type="GO" id="GO:0003700">
    <property type="term" value="F:DNA-binding transcription factor activity"/>
    <property type="evidence" value="ECO:0007669"/>
    <property type="project" value="InterPro"/>
</dbReference>
<dbReference type="PANTHER" id="PTHR33164">
    <property type="entry name" value="TRANSCRIPTIONAL REGULATOR, MARR FAMILY"/>
    <property type="match status" value="1"/>
</dbReference>
<dbReference type="PANTHER" id="PTHR33164:SF57">
    <property type="entry name" value="MARR-FAMILY TRANSCRIPTIONAL REGULATOR"/>
    <property type="match status" value="1"/>
</dbReference>
<evidence type="ECO:0000313" key="4">
    <source>
        <dbReference type="Proteomes" id="UP000230407"/>
    </source>
</evidence>
<dbReference type="PRINTS" id="PR00598">
    <property type="entry name" value="HTHMARR"/>
</dbReference>
<evidence type="ECO:0000313" key="3">
    <source>
        <dbReference type="EMBL" id="PJE96479.1"/>
    </source>
</evidence>
<dbReference type="InterPro" id="IPR036388">
    <property type="entry name" value="WH-like_DNA-bd_sf"/>
</dbReference>
<protein>
    <submittedName>
        <fullName evidence="3">MarR family transcriptional regulator</fullName>
    </submittedName>
</protein>
<accession>A0A2M8LX18</accession>
<dbReference type="InterPro" id="IPR039422">
    <property type="entry name" value="MarR/SlyA-like"/>
</dbReference>
<keyword evidence="4" id="KW-1185">Reference proteome</keyword>
<dbReference type="InterPro" id="IPR036390">
    <property type="entry name" value="WH_DNA-bd_sf"/>
</dbReference>
<dbReference type="AlphaFoldDB" id="A0A2M8LX18"/>
<evidence type="ECO:0000259" key="2">
    <source>
        <dbReference type="PROSITE" id="PS50995"/>
    </source>
</evidence>
<dbReference type="GO" id="GO:0006950">
    <property type="term" value="P:response to stress"/>
    <property type="evidence" value="ECO:0007669"/>
    <property type="project" value="TreeGrafter"/>
</dbReference>
<reference evidence="3 4" key="1">
    <citation type="submission" date="2017-11" db="EMBL/GenBank/DDBJ databases">
        <title>Streptomyces carmine sp. nov., a novel actinomycete isolated from Sophora alopecuroides in Xinjiang, China.</title>
        <authorList>
            <person name="Wang Y."/>
            <person name="Luo X."/>
            <person name="Wan C."/>
            <person name="Zhang L."/>
        </authorList>
    </citation>
    <scope>NUCLEOTIDE SEQUENCE [LARGE SCALE GENOMIC DNA]</scope>
    <source>
        <strain evidence="3 4">TRM SA0054</strain>
    </source>
</reference>
<feature type="compositionally biased region" description="Basic and acidic residues" evidence="1">
    <location>
        <begin position="163"/>
        <end position="178"/>
    </location>
</feature>
<comment type="caution">
    <text evidence="3">The sequence shown here is derived from an EMBL/GenBank/DDBJ whole genome shotgun (WGS) entry which is preliminary data.</text>
</comment>
<proteinExistence type="predicted"/>
<dbReference type="PROSITE" id="PS50995">
    <property type="entry name" value="HTH_MARR_2"/>
    <property type="match status" value="1"/>
</dbReference>